<dbReference type="AlphaFoldDB" id="A0A811R6E1"/>
<dbReference type="Proteomes" id="UP000604825">
    <property type="component" value="Unassembled WGS sequence"/>
</dbReference>
<accession>A0A811R6E1</accession>
<dbReference type="InterPro" id="IPR001789">
    <property type="entry name" value="Sig_transdc_resp-reg_receiver"/>
</dbReference>
<dbReference type="Gene3D" id="3.40.50.2300">
    <property type="match status" value="1"/>
</dbReference>
<dbReference type="InterPro" id="IPR011006">
    <property type="entry name" value="CheY-like_superfamily"/>
</dbReference>
<dbReference type="PROSITE" id="PS50110">
    <property type="entry name" value="RESPONSE_REGULATORY"/>
    <property type="match status" value="1"/>
</dbReference>
<evidence type="ECO:0000313" key="4">
    <source>
        <dbReference type="EMBL" id="CAD6265620.1"/>
    </source>
</evidence>
<comment type="caution">
    <text evidence="2">Lacks conserved residue(s) required for the propagation of feature annotation.</text>
</comment>
<dbReference type="SMART" id="SM00448">
    <property type="entry name" value="REC"/>
    <property type="match status" value="1"/>
</dbReference>
<dbReference type="GO" id="GO:0000160">
    <property type="term" value="P:phosphorelay signal transduction system"/>
    <property type="evidence" value="ECO:0007669"/>
    <property type="project" value="UniProtKB-KW"/>
</dbReference>
<dbReference type="PANTHER" id="PTHR43874:SF33">
    <property type="entry name" value="TWO-COMPONENT RESPONSE REGULATOR ORR8"/>
    <property type="match status" value="1"/>
</dbReference>
<dbReference type="EMBL" id="CAJGYO010000013">
    <property type="protein sequence ID" value="CAD6265620.1"/>
    <property type="molecule type" value="Genomic_DNA"/>
</dbReference>
<name>A0A811R6E1_9POAL</name>
<evidence type="ECO:0000313" key="5">
    <source>
        <dbReference type="Proteomes" id="UP000604825"/>
    </source>
</evidence>
<organism evidence="4 5">
    <name type="scientific">Miscanthus lutarioriparius</name>
    <dbReference type="NCBI Taxonomy" id="422564"/>
    <lineage>
        <taxon>Eukaryota</taxon>
        <taxon>Viridiplantae</taxon>
        <taxon>Streptophyta</taxon>
        <taxon>Embryophyta</taxon>
        <taxon>Tracheophyta</taxon>
        <taxon>Spermatophyta</taxon>
        <taxon>Magnoliopsida</taxon>
        <taxon>Liliopsida</taxon>
        <taxon>Poales</taxon>
        <taxon>Poaceae</taxon>
        <taxon>PACMAD clade</taxon>
        <taxon>Panicoideae</taxon>
        <taxon>Andropogonodae</taxon>
        <taxon>Andropogoneae</taxon>
        <taxon>Saccharinae</taxon>
        <taxon>Miscanthus</taxon>
    </lineage>
</organism>
<evidence type="ECO:0000256" key="1">
    <source>
        <dbReference type="ARBA" id="ARBA00023012"/>
    </source>
</evidence>
<dbReference type="Pfam" id="PF00072">
    <property type="entry name" value="Response_reg"/>
    <property type="match status" value="1"/>
</dbReference>
<sequence length="152" mass="16984">MSTSKDGNDPKGKSVETAITNTSPCVLIVENCQVDCFVTSYLLRGHNVQVIAAQGPWQALELLNAEHNVKLILSNYWMPNMTGYDLLMEVKKSPKLSHLPVVITSFDKSPEIVKKCLDGGAKDYIMKPIKYGDVPRILRSLCAFNLTESYKY</sequence>
<dbReference type="PANTHER" id="PTHR43874">
    <property type="entry name" value="TWO-COMPONENT RESPONSE REGULATOR"/>
    <property type="match status" value="1"/>
</dbReference>
<protein>
    <recommendedName>
        <fullName evidence="3">Response regulatory domain-containing protein</fullName>
    </recommendedName>
</protein>
<keyword evidence="5" id="KW-1185">Reference proteome</keyword>
<comment type="caution">
    <text evidence="4">The sequence shown here is derived from an EMBL/GenBank/DDBJ whole genome shotgun (WGS) entry which is preliminary data.</text>
</comment>
<dbReference type="GO" id="GO:0009736">
    <property type="term" value="P:cytokinin-activated signaling pathway"/>
    <property type="evidence" value="ECO:0007669"/>
    <property type="project" value="InterPro"/>
</dbReference>
<dbReference type="SUPFAM" id="SSF52172">
    <property type="entry name" value="CheY-like"/>
    <property type="match status" value="1"/>
</dbReference>
<dbReference type="InterPro" id="IPR045279">
    <property type="entry name" value="ARR-like"/>
</dbReference>
<gene>
    <name evidence="4" type="ORF">NCGR_LOCUS48925</name>
</gene>
<keyword evidence="1" id="KW-0902">Two-component regulatory system</keyword>
<proteinExistence type="predicted"/>
<evidence type="ECO:0000259" key="3">
    <source>
        <dbReference type="PROSITE" id="PS50110"/>
    </source>
</evidence>
<evidence type="ECO:0000256" key="2">
    <source>
        <dbReference type="PROSITE-ProRule" id="PRU00169"/>
    </source>
</evidence>
<dbReference type="OrthoDB" id="594480at2759"/>
<feature type="domain" description="Response regulatory" evidence="3">
    <location>
        <begin position="25"/>
        <end position="142"/>
    </location>
</feature>
<reference evidence="4" key="1">
    <citation type="submission" date="2020-10" db="EMBL/GenBank/DDBJ databases">
        <authorList>
            <person name="Han B."/>
            <person name="Lu T."/>
            <person name="Zhao Q."/>
            <person name="Huang X."/>
            <person name="Zhao Y."/>
        </authorList>
    </citation>
    <scope>NUCLEOTIDE SEQUENCE</scope>
</reference>